<dbReference type="PROSITE" id="PS00237">
    <property type="entry name" value="G_PROTEIN_RECEP_F1_1"/>
    <property type="match status" value="1"/>
</dbReference>
<evidence type="ECO:0000256" key="4">
    <source>
        <dbReference type="ARBA" id="ARBA00022725"/>
    </source>
</evidence>
<keyword evidence="11" id="KW-1003">Cell membrane</keyword>
<dbReference type="PROSITE" id="PS50262">
    <property type="entry name" value="G_PROTEIN_RECEP_F1_2"/>
    <property type="match status" value="1"/>
</dbReference>
<evidence type="ECO:0000256" key="3">
    <source>
        <dbReference type="ARBA" id="ARBA00022692"/>
    </source>
</evidence>
<feature type="transmembrane region" description="Helical" evidence="11">
    <location>
        <begin position="274"/>
        <end position="291"/>
    </location>
</feature>
<evidence type="ECO:0000256" key="1">
    <source>
        <dbReference type="ARBA" id="ARBA00004141"/>
    </source>
</evidence>
<dbReference type="PANTHER" id="PTHR26450">
    <property type="entry name" value="OLFACTORY RECEPTOR 56B1-RELATED"/>
    <property type="match status" value="1"/>
</dbReference>
<dbReference type="GO" id="GO:0004984">
    <property type="term" value="F:olfactory receptor activity"/>
    <property type="evidence" value="ECO:0007669"/>
    <property type="project" value="InterPro"/>
</dbReference>
<sequence length="319" mass="35393">MHPRNSSQALPFLLAGLSGMSQFHPWVLVPFGFLYLVAVLGNGTILLVVRVHRQLHQPMYYSLLMLATTDLGLTLPTLPTVLRVFWSGAMEINFPACLIQMFCICVFSFMESSVLLAMAFDRYSAICCPLRYSSILTGARVAQIGLGIICRCTLLLLPLICLLTRLSFCRSHVLSHPYCLHQDIIRLACTDATLNNLYGLTLVLVVVLDSVLIVLSYIMIIRIVLGITPREEQAKALNTCMSHFCAVLIFYIPLAGLSVIHRYGRNLPPLSHTVIANVYLFVPPILNPILYSMRSKAICKGLPGLLSQRAAWPGRAQSC</sequence>
<dbReference type="EMBL" id="VXAB01009819">
    <property type="protein sequence ID" value="NXJ12316.1"/>
    <property type="molecule type" value="Genomic_DNA"/>
</dbReference>
<dbReference type="OrthoDB" id="9444602at2759"/>
<comment type="caution">
    <text evidence="13">The sequence shown here is derived from an EMBL/GenBank/DDBJ whole genome shotgun (WGS) entry which is preliminary data.</text>
</comment>
<dbReference type="FunFam" id="1.20.1070.10:FF:000002">
    <property type="entry name" value="Olfactory receptor"/>
    <property type="match status" value="1"/>
</dbReference>
<dbReference type="GO" id="GO:0005886">
    <property type="term" value="C:plasma membrane"/>
    <property type="evidence" value="ECO:0007669"/>
    <property type="project" value="UniProtKB-SubCell"/>
</dbReference>
<evidence type="ECO:0000256" key="7">
    <source>
        <dbReference type="ARBA" id="ARBA00023136"/>
    </source>
</evidence>
<dbReference type="Gene3D" id="1.20.1070.10">
    <property type="entry name" value="Rhodopsin 7-helix transmembrane proteins"/>
    <property type="match status" value="1"/>
</dbReference>
<dbReference type="PRINTS" id="PR00245">
    <property type="entry name" value="OLFACTORYR"/>
</dbReference>
<reference evidence="13 14" key="1">
    <citation type="submission" date="2019-09" db="EMBL/GenBank/DDBJ databases">
        <title>Bird 10,000 Genomes (B10K) Project - Family phase.</title>
        <authorList>
            <person name="Zhang G."/>
        </authorList>
    </citation>
    <scope>NUCLEOTIDE SEQUENCE [LARGE SCALE GENOMIC DNA]</scope>
    <source>
        <strain evidence="13">B10K-DU-001-53</strain>
        <tissue evidence="13">Muscle</tissue>
    </source>
</reference>
<dbReference type="InterPro" id="IPR000725">
    <property type="entry name" value="Olfact_rcpt"/>
</dbReference>
<dbReference type="PRINTS" id="PR00237">
    <property type="entry name" value="GPCRRHODOPSN"/>
</dbReference>
<feature type="non-terminal residue" evidence="13">
    <location>
        <position position="1"/>
    </location>
</feature>
<name>A0A7K9YQH2_9GALL</name>
<organism evidence="13 14">
    <name type="scientific">Odontophorus gujanensis</name>
    <name type="common">marbled wood quail</name>
    <dbReference type="NCBI Taxonomy" id="886794"/>
    <lineage>
        <taxon>Eukaryota</taxon>
        <taxon>Metazoa</taxon>
        <taxon>Chordata</taxon>
        <taxon>Craniata</taxon>
        <taxon>Vertebrata</taxon>
        <taxon>Euteleostomi</taxon>
        <taxon>Archelosauria</taxon>
        <taxon>Archosauria</taxon>
        <taxon>Dinosauria</taxon>
        <taxon>Saurischia</taxon>
        <taxon>Theropoda</taxon>
        <taxon>Coelurosauria</taxon>
        <taxon>Aves</taxon>
        <taxon>Neognathae</taxon>
        <taxon>Galloanserae</taxon>
        <taxon>Galliformes</taxon>
        <taxon>Odontophoridae</taxon>
        <taxon>Odontophorus</taxon>
    </lineage>
</organism>
<evidence type="ECO:0000256" key="2">
    <source>
        <dbReference type="ARBA" id="ARBA00022606"/>
    </source>
</evidence>
<feature type="transmembrane region" description="Helical" evidence="11">
    <location>
        <begin position="98"/>
        <end position="120"/>
    </location>
</feature>
<comment type="subcellular location">
    <subcellularLocation>
        <location evidence="11">Cell membrane</location>
        <topology evidence="11">Multi-pass membrane protein</topology>
    </subcellularLocation>
    <subcellularLocation>
        <location evidence="1">Membrane</location>
        <topology evidence="1">Multi-pass membrane protein</topology>
    </subcellularLocation>
</comment>
<keyword evidence="3 10" id="KW-0812">Transmembrane</keyword>
<evidence type="ECO:0000256" key="6">
    <source>
        <dbReference type="ARBA" id="ARBA00023040"/>
    </source>
</evidence>
<gene>
    <name evidence="13" type="primary">Or51f2</name>
    <name evidence="13" type="ORF">ODOGUJ_R07487</name>
</gene>
<comment type="similarity">
    <text evidence="10">Belongs to the G-protein coupled receptor 1 family.</text>
</comment>
<dbReference type="Proteomes" id="UP000522663">
    <property type="component" value="Unassembled WGS sequence"/>
</dbReference>
<keyword evidence="5 11" id="KW-1133">Transmembrane helix</keyword>
<evidence type="ECO:0000256" key="8">
    <source>
        <dbReference type="ARBA" id="ARBA00023170"/>
    </source>
</evidence>
<feature type="domain" description="G-protein coupled receptors family 1 profile" evidence="12">
    <location>
        <begin position="41"/>
        <end position="291"/>
    </location>
</feature>
<feature type="transmembrane region" description="Helical" evidence="11">
    <location>
        <begin position="236"/>
        <end position="254"/>
    </location>
</feature>
<evidence type="ECO:0000256" key="5">
    <source>
        <dbReference type="ARBA" id="ARBA00022989"/>
    </source>
</evidence>
<keyword evidence="7 11" id="KW-0472">Membrane</keyword>
<dbReference type="PANTHER" id="PTHR26450:SF87">
    <property type="entry name" value="OLFACTORY RECEPTOR 51F2"/>
    <property type="match status" value="1"/>
</dbReference>
<keyword evidence="9 10" id="KW-0807">Transducer</keyword>
<keyword evidence="2 11" id="KW-0716">Sensory transduction</keyword>
<evidence type="ECO:0000256" key="11">
    <source>
        <dbReference type="RuleBase" id="RU363047"/>
    </source>
</evidence>
<dbReference type="GO" id="GO:0071396">
    <property type="term" value="P:cellular response to lipid"/>
    <property type="evidence" value="ECO:0007669"/>
    <property type="project" value="UniProtKB-ARBA"/>
</dbReference>
<feature type="non-terminal residue" evidence="13">
    <location>
        <position position="319"/>
    </location>
</feature>
<dbReference type="InterPro" id="IPR050402">
    <property type="entry name" value="OR51/52/56-like"/>
</dbReference>
<evidence type="ECO:0000256" key="9">
    <source>
        <dbReference type="ARBA" id="ARBA00023224"/>
    </source>
</evidence>
<protein>
    <recommendedName>
        <fullName evidence="11">Olfactory receptor</fullName>
    </recommendedName>
</protein>
<dbReference type="CDD" id="cd15222">
    <property type="entry name" value="7tmA_OR51-like"/>
    <property type="match status" value="1"/>
</dbReference>
<keyword evidence="14" id="KW-1185">Reference proteome</keyword>
<evidence type="ECO:0000313" key="13">
    <source>
        <dbReference type="EMBL" id="NXJ12316.1"/>
    </source>
</evidence>
<proteinExistence type="inferred from homology"/>
<evidence type="ECO:0000256" key="10">
    <source>
        <dbReference type="RuleBase" id="RU000688"/>
    </source>
</evidence>
<feature type="transmembrane region" description="Helical" evidence="11">
    <location>
        <begin position="31"/>
        <end position="49"/>
    </location>
</feature>
<dbReference type="InterPro" id="IPR000276">
    <property type="entry name" value="GPCR_Rhodpsn"/>
</dbReference>
<dbReference type="AlphaFoldDB" id="A0A7K9YQH2"/>
<dbReference type="GO" id="GO:0004930">
    <property type="term" value="F:G protein-coupled receptor activity"/>
    <property type="evidence" value="ECO:0007669"/>
    <property type="project" value="UniProtKB-KW"/>
</dbReference>
<dbReference type="SUPFAM" id="SSF81321">
    <property type="entry name" value="Family A G protein-coupled receptor-like"/>
    <property type="match status" value="1"/>
</dbReference>
<keyword evidence="8 10" id="KW-0675">Receptor</keyword>
<keyword evidence="6 10" id="KW-0297">G-protein coupled receptor</keyword>
<feature type="transmembrane region" description="Helical" evidence="11">
    <location>
        <begin position="61"/>
        <end position="86"/>
    </location>
</feature>
<keyword evidence="4 11" id="KW-0552">Olfaction</keyword>
<feature type="transmembrane region" description="Helical" evidence="11">
    <location>
        <begin position="141"/>
        <end position="168"/>
    </location>
</feature>
<feature type="transmembrane region" description="Helical" evidence="11">
    <location>
        <begin position="197"/>
        <end position="224"/>
    </location>
</feature>
<evidence type="ECO:0000313" key="14">
    <source>
        <dbReference type="Proteomes" id="UP000522663"/>
    </source>
</evidence>
<dbReference type="InterPro" id="IPR017452">
    <property type="entry name" value="GPCR_Rhodpsn_7TM"/>
</dbReference>
<accession>A0A7K9YQH2</accession>
<dbReference type="Pfam" id="PF13853">
    <property type="entry name" value="7tm_4"/>
    <property type="match status" value="1"/>
</dbReference>
<evidence type="ECO:0000259" key="12">
    <source>
        <dbReference type="PROSITE" id="PS50262"/>
    </source>
</evidence>